<accession>A0A5C3E722</accession>
<protein>
    <submittedName>
        <fullName evidence="2">Uncharacterized protein</fullName>
    </submittedName>
</protein>
<sequence length="570" mass="65366">MEHNFTHTPPPFLGTGFRQNHQIRLLKSNSYPYHTSHRSILPSSSHASPSLGLLTSTAPSFSRTNLTSHRRKHLRRCYDLLHLCIQRREMRVAAKFLRVILAAHEWGTSDGECWRLALLVLSLTPSSSSQDDEETHDQEANEATRRKISFLQSQDLDSSSFFKATHITSTLIHEYIACNRLNDAIELLEQRVNVHPYKSRPELHALLGMLYVFVGIQTLLNNISEGQEEGEERRRVNLRLLDRETRKKAKLCFEASLQAGESWVRGEVQKRQRVYGIFRRDQMDVEGRKLARRGQVWGLDPVGEDGENGWPAEEHKDLRKIRRKLERDANAADDVDEGEEGQEEEEEEDGESDAGSDIATSASGSVYTASSAASASSSSESESERRGRTRTRSQRSSVSGEPSTPPLQSEDSIPQPNKGPRAWARHWPEVSHIWTPTPPLACEMAKQFLNLLAPSNIPSEMKSKRRKGRDDLPDVEQDQDEENMGFGGVVQLTQEEAEARLRRILFERVEDQIDTNTNGGRQDRITRVKKEDARKRDRHSKEERRKRKRERYDNEPESFSKKRHRSEYPF</sequence>
<evidence type="ECO:0000256" key="1">
    <source>
        <dbReference type="SAM" id="MobiDB-lite"/>
    </source>
</evidence>
<dbReference type="Proteomes" id="UP000324022">
    <property type="component" value="Unassembled WGS sequence"/>
</dbReference>
<feature type="compositionally biased region" description="Basic residues" evidence="1">
    <location>
        <begin position="561"/>
        <end position="570"/>
    </location>
</feature>
<dbReference type="OrthoDB" id="2159786at2759"/>
<dbReference type="EMBL" id="OOIN01000012">
    <property type="protein sequence ID" value="SPO25940.1"/>
    <property type="molecule type" value="Genomic_DNA"/>
</dbReference>
<proteinExistence type="predicted"/>
<feature type="region of interest" description="Disordered" evidence="1">
    <location>
        <begin position="507"/>
        <end position="570"/>
    </location>
</feature>
<feature type="region of interest" description="Disordered" evidence="1">
    <location>
        <begin position="454"/>
        <end position="491"/>
    </location>
</feature>
<feature type="compositionally biased region" description="Acidic residues" evidence="1">
    <location>
        <begin position="473"/>
        <end position="483"/>
    </location>
</feature>
<name>A0A5C3E722_9BASI</name>
<feature type="compositionally biased region" description="Polar residues" evidence="1">
    <location>
        <begin position="406"/>
        <end position="415"/>
    </location>
</feature>
<reference evidence="2 3" key="1">
    <citation type="submission" date="2018-03" db="EMBL/GenBank/DDBJ databases">
        <authorList>
            <person name="Guldener U."/>
        </authorList>
    </citation>
    <scope>NUCLEOTIDE SEQUENCE [LARGE SCALE GENOMIC DNA]</scope>
    <source>
        <strain evidence="2 3">NBRC100155</strain>
    </source>
</reference>
<organism evidence="2 3">
    <name type="scientific">Ustilago trichophora</name>
    <dbReference type="NCBI Taxonomy" id="86804"/>
    <lineage>
        <taxon>Eukaryota</taxon>
        <taxon>Fungi</taxon>
        <taxon>Dikarya</taxon>
        <taxon>Basidiomycota</taxon>
        <taxon>Ustilaginomycotina</taxon>
        <taxon>Ustilaginomycetes</taxon>
        <taxon>Ustilaginales</taxon>
        <taxon>Ustilaginaceae</taxon>
        <taxon>Ustilago</taxon>
    </lineage>
</organism>
<feature type="region of interest" description="Disordered" evidence="1">
    <location>
        <begin position="329"/>
        <end position="424"/>
    </location>
</feature>
<feature type="compositionally biased region" description="Acidic residues" evidence="1">
    <location>
        <begin position="331"/>
        <end position="354"/>
    </location>
</feature>
<dbReference type="InterPro" id="IPR007224">
    <property type="entry name" value="TIF_Rrn11"/>
</dbReference>
<evidence type="ECO:0000313" key="2">
    <source>
        <dbReference type="EMBL" id="SPO25940.1"/>
    </source>
</evidence>
<dbReference type="GO" id="GO:0001181">
    <property type="term" value="F:RNA polymerase I general transcription initiation factor activity"/>
    <property type="evidence" value="ECO:0007669"/>
    <property type="project" value="InterPro"/>
</dbReference>
<dbReference type="GO" id="GO:0001164">
    <property type="term" value="F:RNA polymerase I core promoter sequence-specific DNA binding"/>
    <property type="evidence" value="ECO:0007669"/>
    <property type="project" value="InterPro"/>
</dbReference>
<feature type="compositionally biased region" description="Basic and acidic residues" evidence="1">
    <location>
        <begin position="521"/>
        <end position="543"/>
    </location>
</feature>
<dbReference type="AlphaFoldDB" id="A0A5C3E722"/>
<feature type="compositionally biased region" description="Low complexity" evidence="1">
    <location>
        <begin position="355"/>
        <end position="380"/>
    </location>
</feature>
<keyword evidence="3" id="KW-1185">Reference proteome</keyword>
<evidence type="ECO:0000313" key="3">
    <source>
        <dbReference type="Proteomes" id="UP000324022"/>
    </source>
</evidence>
<dbReference type="Pfam" id="PF04090">
    <property type="entry name" value="Rrn11"/>
    <property type="match status" value="1"/>
</dbReference>
<feature type="compositionally biased region" description="Basic and acidic residues" evidence="1">
    <location>
        <begin position="550"/>
        <end position="560"/>
    </location>
</feature>
<gene>
    <name evidence="2" type="ORF">UTRI_03305</name>
</gene>